<protein>
    <submittedName>
        <fullName evidence="1">Uncharacterized protein</fullName>
    </submittedName>
</protein>
<keyword evidence="2" id="KW-1185">Reference proteome</keyword>
<proteinExistence type="predicted"/>
<dbReference type="Proteomes" id="UP000499080">
    <property type="component" value="Unassembled WGS sequence"/>
</dbReference>
<evidence type="ECO:0000313" key="1">
    <source>
        <dbReference type="EMBL" id="GBL81291.1"/>
    </source>
</evidence>
<evidence type="ECO:0000313" key="2">
    <source>
        <dbReference type="Proteomes" id="UP000499080"/>
    </source>
</evidence>
<gene>
    <name evidence="1" type="ORF">AVEN_143610_1</name>
</gene>
<accession>A0A4Y2AN15</accession>
<name>A0A4Y2AN15_ARAVE</name>
<sequence>MTVHQTLMDVQTVSSLLHQRRKREKNKVRRRRKMQVKMITMNSWITHVTQTFFARNVQKTITKIRGSVLRCIMCQIWLHEDCTTVDDRYNDPLRPTAKGLYNEWSL</sequence>
<organism evidence="1 2">
    <name type="scientific">Araneus ventricosus</name>
    <name type="common">Orbweaver spider</name>
    <name type="synonym">Epeira ventricosa</name>
    <dbReference type="NCBI Taxonomy" id="182803"/>
    <lineage>
        <taxon>Eukaryota</taxon>
        <taxon>Metazoa</taxon>
        <taxon>Ecdysozoa</taxon>
        <taxon>Arthropoda</taxon>
        <taxon>Chelicerata</taxon>
        <taxon>Arachnida</taxon>
        <taxon>Araneae</taxon>
        <taxon>Araneomorphae</taxon>
        <taxon>Entelegynae</taxon>
        <taxon>Araneoidea</taxon>
        <taxon>Araneidae</taxon>
        <taxon>Araneus</taxon>
    </lineage>
</organism>
<comment type="caution">
    <text evidence="1">The sequence shown here is derived from an EMBL/GenBank/DDBJ whole genome shotgun (WGS) entry which is preliminary data.</text>
</comment>
<dbReference type="AlphaFoldDB" id="A0A4Y2AN15"/>
<reference evidence="1 2" key="1">
    <citation type="journal article" date="2019" name="Sci. Rep.">
        <title>Orb-weaving spider Araneus ventricosus genome elucidates the spidroin gene catalogue.</title>
        <authorList>
            <person name="Kono N."/>
            <person name="Nakamura H."/>
            <person name="Ohtoshi R."/>
            <person name="Moran D.A.P."/>
            <person name="Shinohara A."/>
            <person name="Yoshida Y."/>
            <person name="Fujiwara M."/>
            <person name="Mori M."/>
            <person name="Tomita M."/>
            <person name="Arakawa K."/>
        </authorList>
    </citation>
    <scope>NUCLEOTIDE SEQUENCE [LARGE SCALE GENOMIC DNA]</scope>
</reference>
<dbReference type="EMBL" id="BGPR01000025">
    <property type="protein sequence ID" value="GBL81291.1"/>
    <property type="molecule type" value="Genomic_DNA"/>
</dbReference>